<reference evidence="1 2" key="1">
    <citation type="journal article" date="2016" name="Nat. Commun.">
        <title>Thousands of microbial genomes shed light on interconnected biogeochemical processes in an aquifer system.</title>
        <authorList>
            <person name="Anantharaman K."/>
            <person name="Brown C.T."/>
            <person name="Hug L.A."/>
            <person name="Sharon I."/>
            <person name="Castelle C.J."/>
            <person name="Probst A.J."/>
            <person name="Thomas B.C."/>
            <person name="Singh A."/>
            <person name="Wilkins M.J."/>
            <person name="Karaoz U."/>
            <person name="Brodie E.L."/>
            <person name="Williams K.H."/>
            <person name="Hubbard S.S."/>
            <person name="Banfield J.F."/>
        </authorList>
    </citation>
    <scope>NUCLEOTIDE SEQUENCE [LARGE SCALE GENOMIC DNA]</scope>
</reference>
<gene>
    <name evidence="1" type="ORF">A2561_02840</name>
</gene>
<protein>
    <submittedName>
        <fullName evidence="1">Uncharacterized protein</fullName>
    </submittedName>
</protein>
<organism evidence="1 2">
    <name type="scientific">Candidatus Staskawiczbacteria bacterium RIFOXYD1_FULL_32_13</name>
    <dbReference type="NCBI Taxonomy" id="1802234"/>
    <lineage>
        <taxon>Bacteria</taxon>
        <taxon>Candidatus Staskawicziibacteriota</taxon>
    </lineage>
</organism>
<dbReference type="EMBL" id="MHPU01000034">
    <property type="protein sequence ID" value="OGZ88001.1"/>
    <property type="molecule type" value="Genomic_DNA"/>
</dbReference>
<evidence type="ECO:0000313" key="1">
    <source>
        <dbReference type="EMBL" id="OGZ88001.1"/>
    </source>
</evidence>
<comment type="caution">
    <text evidence="1">The sequence shown here is derived from an EMBL/GenBank/DDBJ whole genome shotgun (WGS) entry which is preliminary data.</text>
</comment>
<sequence length="102" mass="12122">MITSDRSKILKDWCELVGKFFEVRIYGNIAKVNFILENMEDFILGNKENFAKETFLRAERAIEEVFFFLNMDETKKRGRAVCSFQVALSCIYRRKFFSQLLD</sequence>
<evidence type="ECO:0000313" key="2">
    <source>
        <dbReference type="Proteomes" id="UP000178935"/>
    </source>
</evidence>
<name>A0A1G2JNH5_9BACT</name>
<proteinExistence type="predicted"/>
<dbReference type="AlphaFoldDB" id="A0A1G2JNH5"/>
<accession>A0A1G2JNH5</accession>
<dbReference type="Proteomes" id="UP000178935">
    <property type="component" value="Unassembled WGS sequence"/>
</dbReference>